<dbReference type="RefSeq" id="WP_382746151.1">
    <property type="nucleotide sequence ID" value="NZ_JBHMCT010000031.1"/>
</dbReference>
<keyword evidence="2" id="KW-0472">Membrane</keyword>
<evidence type="ECO:0000313" key="3">
    <source>
        <dbReference type="EMBL" id="MFB9558579.1"/>
    </source>
</evidence>
<feature type="non-terminal residue" evidence="3">
    <location>
        <position position="1"/>
    </location>
</feature>
<evidence type="ECO:0000256" key="1">
    <source>
        <dbReference type="SAM" id="MobiDB-lite"/>
    </source>
</evidence>
<accession>A0ABV5QYW5</accession>
<keyword evidence="2" id="KW-1133">Transmembrane helix</keyword>
<dbReference type="EMBL" id="JBHMCT010000031">
    <property type="protein sequence ID" value="MFB9558579.1"/>
    <property type="molecule type" value="Genomic_DNA"/>
</dbReference>
<feature type="transmembrane region" description="Helical" evidence="2">
    <location>
        <begin position="25"/>
        <end position="45"/>
    </location>
</feature>
<evidence type="ECO:0000256" key="2">
    <source>
        <dbReference type="SAM" id="Phobius"/>
    </source>
</evidence>
<keyword evidence="2" id="KW-0812">Transmembrane</keyword>
<name>A0ABV5QYW5_9ACTN</name>
<keyword evidence="4" id="KW-1185">Reference proteome</keyword>
<reference evidence="3 4" key="1">
    <citation type="submission" date="2024-09" db="EMBL/GenBank/DDBJ databases">
        <authorList>
            <person name="Sun Q."/>
            <person name="Mori K."/>
        </authorList>
    </citation>
    <scope>NUCLEOTIDE SEQUENCE [LARGE SCALE GENOMIC DNA]</scope>
    <source>
        <strain evidence="3 4">JCM 4414</strain>
    </source>
</reference>
<dbReference type="Proteomes" id="UP001589716">
    <property type="component" value="Unassembled WGS sequence"/>
</dbReference>
<proteinExistence type="predicted"/>
<comment type="caution">
    <text evidence="3">The sequence shown here is derived from an EMBL/GenBank/DDBJ whole genome shotgun (WGS) entry which is preliminary data.</text>
</comment>
<sequence>PGAPVKGRCGRGRPQVFTPDVREKYLAAVAGGAYLGAAAALAGVGPDQARRHAAKDSAFADALEKAKAAGRQARQADAPHDESRYNNLGCRCPTCRKAASTARMARDARAKQKDRDDQPAPPSGEPEVPYFVFAA</sequence>
<gene>
    <name evidence="3" type="ORF">ACFFTP_30910</name>
</gene>
<organism evidence="3 4">
    <name type="scientific">Streptomyces roseoviridis</name>
    <dbReference type="NCBI Taxonomy" id="67361"/>
    <lineage>
        <taxon>Bacteria</taxon>
        <taxon>Bacillati</taxon>
        <taxon>Actinomycetota</taxon>
        <taxon>Actinomycetes</taxon>
        <taxon>Kitasatosporales</taxon>
        <taxon>Streptomycetaceae</taxon>
        <taxon>Streptomyces</taxon>
    </lineage>
</organism>
<feature type="compositionally biased region" description="Basic and acidic residues" evidence="1">
    <location>
        <begin position="104"/>
        <end position="118"/>
    </location>
</feature>
<protein>
    <submittedName>
        <fullName evidence="3">Uncharacterized protein</fullName>
    </submittedName>
</protein>
<feature type="region of interest" description="Disordered" evidence="1">
    <location>
        <begin position="101"/>
        <end position="135"/>
    </location>
</feature>
<evidence type="ECO:0000313" key="4">
    <source>
        <dbReference type="Proteomes" id="UP001589716"/>
    </source>
</evidence>